<dbReference type="Gene3D" id="3.40.1110.10">
    <property type="entry name" value="Calcium-transporting ATPase, cytoplasmic domain N"/>
    <property type="match status" value="1"/>
</dbReference>
<dbReference type="PANTHER" id="PTHR24092">
    <property type="entry name" value="PROBABLE PHOSPHOLIPID-TRANSPORTING ATPASE"/>
    <property type="match status" value="1"/>
</dbReference>
<dbReference type="AlphaFoldDB" id="A0A6J5X3B2"/>
<evidence type="ECO:0000313" key="2">
    <source>
        <dbReference type="EMBL" id="CAB4307073.1"/>
    </source>
</evidence>
<organism evidence="2 3">
    <name type="scientific">Prunus armeniaca</name>
    <name type="common">Apricot</name>
    <name type="synonym">Armeniaca vulgaris</name>
    <dbReference type="NCBI Taxonomy" id="36596"/>
    <lineage>
        <taxon>Eukaryota</taxon>
        <taxon>Viridiplantae</taxon>
        <taxon>Streptophyta</taxon>
        <taxon>Embryophyta</taxon>
        <taxon>Tracheophyta</taxon>
        <taxon>Spermatophyta</taxon>
        <taxon>Magnoliopsida</taxon>
        <taxon>eudicotyledons</taxon>
        <taxon>Gunneridae</taxon>
        <taxon>Pentapetalae</taxon>
        <taxon>rosids</taxon>
        <taxon>fabids</taxon>
        <taxon>Rosales</taxon>
        <taxon>Rosaceae</taxon>
        <taxon>Amygdaloideae</taxon>
        <taxon>Amygdaleae</taxon>
        <taxon>Prunus</taxon>
    </lineage>
</organism>
<dbReference type="SUPFAM" id="SSF81660">
    <property type="entry name" value="Metal cation-transporting ATPase, ATP-binding domain N"/>
    <property type="match status" value="1"/>
</dbReference>
<dbReference type="EMBL" id="CAEKKB010000004">
    <property type="protein sequence ID" value="CAB4307073.1"/>
    <property type="molecule type" value="Genomic_DNA"/>
</dbReference>
<keyword evidence="3" id="KW-1185">Reference proteome</keyword>
<dbReference type="GO" id="GO:0000166">
    <property type="term" value="F:nucleotide binding"/>
    <property type="evidence" value="ECO:0007669"/>
    <property type="project" value="InterPro"/>
</dbReference>
<proteinExistence type="predicted"/>
<reference evidence="3" key="1">
    <citation type="journal article" date="2020" name="Genome Biol.">
        <title>Gamete binning: chromosome-level and haplotype-resolved genome assembly enabled by high-throughput single-cell sequencing of gamete genomes.</title>
        <authorList>
            <person name="Campoy J.A."/>
            <person name="Sun H."/>
            <person name="Goel M."/>
            <person name="Jiao W.-B."/>
            <person name="Folz-Donahue K."/>
            <person name="Wang N."/>
            <person name="Rubio M."/>
            <person name="Liu C."/>
            <person name="Kukat C."/>
            <person name="Ruiz D."/>
            <person name="Huettel B."/>
            <person name="Schneeberger K."/>
        </authorList>
    </citation>
    <scope>NUCLEOTIDE SEQUENCE [LARGE SCALE GENOMIC DNA]</scope>
    <source>
        <strain evidence="3">cv. Rojo Pasion</strain>
    </source>
</reference>
<name>A0A6J5X3B2_PRUAR</name>
<dbReference type="InterPro" id="IPR023299">
    <property type="entry name" value="ATPase_P-typ_cyto_dom_N"/>
</dbReference>
<protein>
    <submittedName>
        <fullName evidence="2">Uncharacterized protein</fullName>
    </submittedName>
</protein>
<dbReference type="GO" id="GO:0045332">
    <property type="term" value="P:phospholipid translocation"/>
    <property type="evidence" value="ECO:0007669"/>
    <property type="project" value="TreeGrafter"/>
</dbReference>
<accession>A0A6J5X3B2</accession>
<evidence type="ECO:0000256" key="1">
    <source>
        <dbReference type="SAM" id="MobiDB-lite"/>
    </source>
</evidence>
<dbReference type="GO" id="GO:0005886">
    <property type="term" value="C:plasma membrane"/>
    <property type="evidence" value="ECO:0007669"/>
    <property type="project" value="TreeGrafter"/>
</dbReference>
<dbReference type="OrthoDB" id="1656307at2759"/>
<feature type="compositionally biased region" description="Polar residues" evidence="1">
    <location>
        <begin position="20"/>
        <end position="29"/>
    </location>
</feature>
<dbReference type="Proteomes" id="UP000507245">
    <property type="component" value="Unassembled WGS sequence"/>
</dbReference>
<sequence>MFEFSNGDISTERAVLGGQRHTQNSSAENSRISYVEEEAVIKGFNFRDDRLLNKKWIYRSNLSDVTMFFRVMALCHTGIPVEEDDQTHKLKYEAESPEEVSFLIAAQEFGFQFFRRSQSVMFLREFDPSTGNEVERKYKLLNLLEFCSARKRMSVIVSNEEGQIFLLCKALSLTGLQKMEGHTNRQQLYTFQIMQKMDSELWPLPTGNLRLLSMNNGTQYLRWPRPQ</sequence>
<feature type="region of interest" description="Disordered" evidence="1">
    <location>
        <begin position="1"/>
        <end position="29"/>
    </location>
</feature>
<dbReference type="PANTHER" id="PTHR24092:SF157">
    <property type="entry name" value="PHOSPHOLIPID-TRANSPORTING ATPASE"/>
    <property type="match status" value="1"/>
</dbReference>
<evidence type="ECO:0000313" key="3">
    <source>
        <dbReference type="Proteomes" id="UP000507245"/>
    </source>
</evidence>
<gene>
    <name evidence="2" type="ORF">ORAREDHAP_LOCUS25536</name>
</gene>
<dbReference type="GO" id="GO:0140326">
    <property type="term" value="F:ATPase-coupled intramembrane lipid transporter activity"/>
    <property type="evidence" value="ECO:0007669"/>
    <property type="project" value="TreeGrafter"/>
</dbReference>